<organism evidence="2 3">
    <name type="scientific">Sporisorium reilianum (strain SRZ2)</name>
    <name type="common">Maize head smut fungus</name>
    <dbReference type="NCBI Taxonomy" id="999809"/>
    <lineage>
        <taxon>Eukaryota</taxon>
        <taxon>Fungi</taxon>
        <taxon>Dikarya</taxon>
        <taxon>Basidiomycota</taxon>
        <taxon>Ustilaginomycotina</taxon>
        <taxon>Ustilaginomycetes</taxon>
        <taxon>Ustilaginales</taxon>
        <taxon>Ustilaginaceae</taxon>
        <taxon>Sporisorium</taxon>
    </lineage>
</organism>
<name>E6ZS92_SPORE</name>
<keyword evidence="3" id="KW-1185">Reference proteome</keyword>
<dbReference type="EMBL" id="FQ311440">
    <property type="protein sequence ID" value="CBQ70099.1"/>
    <property type="molecule type" value="Genomic_DNA"/>
</dbReference>
<dbReference type="Proteomes" id="UP000008867">
    <property type="component" value="Chromosome 19"/>
</dbReference>
<proteinExistence type="predicted"/>
<dbReference type="AlphaFoldDB" id="E6ZS92"/>
<dbReference type="HOGENOM" id="CLU_1497171_0_0_1"/>
<dbReference type="PROSITE" id="PS51257">
    <property type="entry name" value="PROKAR_LIPOPROTEIN"/>
    <property type="match status" value="1"/>
</dbReference>
<reference evidence="2 3" key="1">
    <citation type="journal article" date="2010" name="Science">
        <title>Pathogenicity determinants in smut fungi revealed by genome comparison.</title>
        <authorList>
            <person name="Schirawski J."/>
            <person name="Mannhaupt G."/>
            <person name="Muench K."/>
            <person name="Brefort T."/>
            <person name="Schipper K."/>
            <person name="Doehlemann G."/>
            <person name="Di Stasio M."/>
            <person name="Roessel N."/>
            <person name="Mendoza-Mendoza A."/>
            <person name="Pester D."/>
            <person name="Mueller O."/>
            <person name="Winterberg B."/>
            <person name="Meyer E."/>
            <person name="Ghareeb H."/>
            <person name="Wollenberg T."/>
            <person name="Muensterkoetter M."/>
            <person name="Wong P."/>
            <person name="Walter M."/>
            <person name="Stukenbrock E."/>
            <person name="Gueldener U."/>
            <person name="Kahmann R."/>
        </authorList>
    </citation>
    <scope>NUCLEOTIDE SEQUENCE [LARGE SCALE GENOMIC DNA]</scope>
    <source>
        <strain evidence="3">SRZ2</strain>
    </source>
</reference>
<protein>
    <submittedName>
        <fullName evidence="2">Uncharacterized protein</fullName>
    </submittedName>
</protein>
<feature type="chain" id="PRO_5003214772" evidence="1">
    <location>
        <begin position="25"/>
        <end position="180"/>
    </location>
</feature>
<gene>
    <name evidence="2" type="ORF">sr10077</name>
</gene>
<dbReference type="VEuPathDB" id="FungiDB:sr10077"/>
<feature type="signal peptide" evidence="1">
    <location>
        <begin position="1"/>
        <end position="24"/>
    </location>
</feature>
<evidence type="ECO:0000313" key="2">
    <source>
        <dbReference type="EMBL" id="CBQ70099.1"/>
    </source>
</evidence>
<accession>E6ZS92</accession>
<keyword evidence="1" id="KW-0732">Signal</keyword>
<evidence type="ECO:0000256" key="1">
    <source>
        <dbReference type="SAM" id="SignalP"/>
    </source>
</evidence>
<sequence>MNLLPFKLVLALSLLLLTLSGCHCASGSQSGGGNHNVEVDEQAAQDLRARVAHLERHFKLGPNWFGETRGPHVAQEVARSQLRLTSAKFMVHHDPADYRFNLAYTPVSYRMPDSADWKHGILMLRVVPHQPTQVLDLVDFPEGLAQREVEGYWGRFYGAVDKTREDILREYGEPALHLSV</sequence>
<evidence type="ECO:0000313" key="3">
    <source>
        <dbReference type="Proteomes" id="UP000008867"/>
    </source>
</evidence>